<organism evidence="1 2">
    <name type="scientific">Streptomyces amritsarensis</name>
    <dbReference type="NCBI Taxonomy" id="681158"/>
    <lineage>
        <taxon>Bacteria</taxon>
        <taxon>Bacillati</taxon>
        <taxon>Actinomycetota</taxon>
        <taxon>Actinomycetes</taxon>
        <taxon>Kitasatosporales</taxon>
        <taxon>Streptomycetaceae</taxon>
        <taxon>Streptomyces</taxon>
    </lineage>
</organism>
<dbReference type="Proteomes" id="UP000187151">
    <property type="component" value="Unassembled WGS sequence"/>
</dbReference>
<dbReference type="Pfam" id="PF10604">
    <property type="entry name" value="Polyketide_cyc2"/>
    <property type="match status" value="1"/>
</dbReference>
<keyword evidence="2" id="KW-1185">Reference proteome</keyword>
<proteinExistence type="predicted"/>
<dbReference type="Gene3D" id="3.30.530.20">
    <property type="match status" value="1"/>
</dbReference>
<evidence type="ECO:0000313" key="2">
    <source>
        <dbReference type="Proteomes" id="UP000187151"/>
    </source>
</evidence>
<dbReference type="SUPFAM" id="SSF55961">
    <property type="entry name" value="Bet v1-like"/>
    <property type="match status" value="1"/>
</dbReference>
<name>A0ABX3GBP7_9ACTN</name>
<protein>
    <recommendedName>
        <fullName evidence="3">SRPBCC family protein</fullName>
    </recommendedName>
</protein>
<dbReference type="EMBL" id="MQUR01000006">
    <property type="protein sequence ID" value="OLZ72322.1"/>
    <property type="molecule type" value="Genomic_DNA"/>
</dbReference>
<accession>A0ABX3GBP7</accession>
<gene>
    <name evidence="1" type="ORF">AVW11_04280</name>
</gene>
<comment type="caution">
    <text evidence="1">The sequence shown here is derived from an EMBL/GenBank/DDBJ whole genome shotgun (WGS) entry which is preliminary data.</text>
</comment>
<dbReference type="InterPro" id="IPR019587">
    <property type="entry name" value="Polyketide_cyclase/dehydratase"/>
</dbReference>
<reference evidence="1 2" key="1">
    <citation type="submission" date="2016-01" db="EMBL/GenBank/DDBJ databases">
        <title>Streptomyces amritsarensis strain MTCC 11845 genome sequencing and assembly.</title>
        <authorList>
            <person name="Sharma D."/>
            <person name="Nair G.R."/>
            <person name="Kaur G."/>
            <person name="Manhas R.K."/>
            <person name="Mayilraj S."/>
        </authorList>
    </citation>
    <scope>NUCLEOTIDE SEQUENCE [LARGE SCALE GENOMIC DNA]</scope>
    <source>
        <strain evidence="1 2">MTCC 11845</strain>
    </source>
</reference>
<sequence>MNRRVLSAALTVPLPPEEAFRLFTARGERDWVPGWDPVFPVEPQDDTAPGTVWLTSTDEEETTWLVASRDFPRSVSYARITPGVRAGTVTVALAETGAGSEVTVTYDMTPLTPAAAEALDAFAADYPSFIRSWAQLIAGHLARHRC</sequence>
<dbReference type="InterPro" id="IPR023393">
    <property type="entry name" value="START-like_dom_sf"/>
</dbReference>
<evidence type="ECO:0000313" key="1">
    <source>
        <dbReference type="EMBL" id="OLZ72322.1"/>
    </source>
</evidence>
<evidence type="ECO:0008006" key="3">
    <source>
        <dbReference type="Google" id="ProtNLM"/>
    </source>
</evidence>
<dbReference type="RefSeq" id="WP_060179661.1">
    <property type="nucleotide sequence ID" value="NZ_MQUR01000006.1"/>
</dbReference>